<dbReference type="EMBL" id="AAWS01000010">
    <property type="protein sequence ID" value="EAY29677.1"/>
    <property type="molecule type" value="Genomic_DNA"/>
</dbReference>
<reference evidence="2 3" key="1">
    <citation type="submission" date="2007-01" db="EMBL/GenBank/DDBJ databases">
        <authorList>
            <person name="Haygood M."/>
            <person name="Podell S."/>
            <person name="Anderson C."/>
            <person name="Hopkinson B."/>
            <person name="Roe K."/>
            <person name="Barbeau K."/>
            <person name="Gaasterland T."/>
            <person name="Ferriera S."/>
            <person name="Johnson J."/>
            <person name="Kravitz S."/>
            <person name="Beeson K."/>
            <person name="Sutton G."/>
            <person name="Rogers Y.-H."/>
            <person name="Friedman R."/>
            <person name="Frazier M."/>
            <person name="Venter J.C."/>
        </authorList>
    </citation>
    <scope>NUCLEOTIDE SEQUENCE [LARGE SCALE GENOMIC DNA]</scope>
    <source>
        <strain evidence="2 3">ATCC 23134</strain>
    </source>
</reference>
<evidence type="ECO:0000256" key="1">
    <source>
        <dbReference type="SAM" id="SignalP"/>
    </source>
</evidence>
<dbReference type="OrthoDB" id="924261at2"/>
<dbReference type="AlphaFoldDB" id="A1ZJE1"/>
<gene>
    <name evidence="2" type="ORF">M23134_00561</name>
</gene>
<evidence type="ECO:0008006" key="4">
    <source>
        <dbReference type="Google" id="ProtNLM"/>
    </source>
</evidence>
<dbReference type="Proteomes" id="UP000004095">
    <property type="component" value="Unassembled WGS sequence"/>
</dbReference>
<name>A1ZJE1_MICM2</name>
<keyword evidence="3" id="KW-1185">Reference proteome</keyword>
<organism evidence="2 3">
    <name type="scientific">Microscilla marina ATCC 23134</name>
    <dbReference type="NCBI Taxonomy" id="313606"/>
    <lineage>
        <taxon>Bacteria</taxon>
        <taxon>Pseudomonadati</taxon>
        <taxon>Bacteroidota</taxon>
        <taxon>Cytophagia</taxon>
        <taxon>Cytophagales</taxon>
        <taxon>Microscillaceae</taxon>
        <taxon>Microscilla</taxon>
    </lineage>
</organism>
<evidence type="ECO:0000313" key="2">
    <source>
        <dbReference type="EMBL" id="EAY29677.1"/>
    </source>
</evidence>
<proteinExistence type="predicted"/>
<dbReference type="RefSeq" id="WP_002696171.1">
    <property type="nucleotide sequence ID" value="NZ_AAWS01000010.1"/>
</dbReference>
<dbReference type="SUPFAM" id="SSF56925">
    <property type="entry name" value="OMPA-like"/>
    <property type="match status" value="1"/>
</dbReference>
<keyword evidence="1" id="KW-0732">Signal</keyword>
<evidence type="ECO:0000313" key="3">
    <source>
        <dbReference type="Proteomes" id="UP000004095"/>
    </source>
</evidence>
<dbReference type="Gene3D" id="2.40.160.20">
    <property type="match status" value="1"/>
</dbReference>
<comment type="caution">
    <text evidence="2">The sequence shown here is derived from an EMBL/GenBank/DDBJ whole genome shotgun (WGS) entry which is preliminary data.</text>
</comment>
<feature type="chain" id="PRO_5002642233" description="Outer membrane protein beta-barrel domain-containing protein" evidence="1">
    <location>
        <begin position="21"/>
        <end position="225"/>
    </location>
</feature>
<protein>
    <recommendedName>
        <fullName evidence="4">Outer membrane protein beta-barrel domain-containing protein</fullName>
    </recommendedName>
</protein>
<dbReference type="InterPro" id="IPR011250">
    <property type="entry name" value="OMP/PagP_B-barrel"/>
</dbReference>
<sequence length="225" mass="25326">MKKLVSLSVLLAILVNYTQAQDFKGRKSLGLSLGTHKLENNGGLDSLANGRNSWTIAPNIAYFVNNQWKVGVSASFSYTYYHYKTLRYQNIGDNTVWGLEAFATHHHWFTSQWAFFTQPGIGYNQRHFEYTSHAIGHPTYTEKGASQSFYVNTEVGLLFMIGKKLGIDMSTTLFKLNYLILDANISNQHAPVLASRNQTNFSSALLGGSLLSSLQHLQLGLKFFW</sequence>
<feature type="signal peptide" evidence="1">
    <location>
        <begin position="1"/>
        <end position="20"/>
    </location>
</feature>
<accession>A1ZJE1</accession>